<keyword evidence="2" id="KW-0032">Aminotransferase</keyword>
<dbReference type="Gene3D" id="3.40.640.10">
    <property type="entry name" value="Type I PLP-dependent aspartate aminotransferase-like (Major domain)"/>
    <property type="match status" value="1"/>
</dbReference>
<dbReference type="InterPro" id="IPR019942">
    <property type="entry name" value="DapL/ALD1"/>
</dbReference>
<keyword evidence="7" id="KW-1185">Reference proteome</keyword>
<proteinExistence type="predicted"/>
<dbReference type="InterPro" id="IPR015424">
    <property type="entry name" value="PyrdxlP-dep_Trfase"/>
</dbReference>
<reference evidence="6 7" key="1">
    <citation type="submission" date="2019-01" db="EMBL/GenBank/DDBJ databases">
        <title>Sequencing of cultivated peanut Arachis hypogaea provides insights into genome evolution and oil improvement.</title>
        <authorList>
            <person name="Chen X."/>
        </authorList>
    </citation>
    <scope>NUCLEOTIDE SEQUENCE [LARGE SCALE GENOMIC DNA]</scope>
    <source>
        <strain evidence="7">cv. Fuhuasheng</strain>
        <tissue evidence="6">Leaves</tissue>
    </source>
</reference>
<evidence type="ECO:0000256" key="3">
    <source>
        <dbReference type="ARBA" id="ARBA00022679"/>
    </source>
</evidence>
<evidence type="ECO:0000313" key="7">
    <source>
        <dbReference type="Proteomes" id="UP000289738"/>
    </source>
</evidence>
<dbReference type="Proteomes" id="UP000289738">
    <property type="component" value="Chromosome A06"/>
</dbReference>
<accession>A0A445CR80</accession>
<dbReference type="AlphaFoldDB" id="A0A445CR80"/>
<dbReference type="InterPro" id="IPR015421">
    <property type="entry name" value="PyrdxlP-dep_Trfase_major"/>
</dbReference>
<evidence type="ECO:0000256" key="4">
    <source>
        <dbReference type="ARBA" id="ARBA00022898"/>
    </source>
</evidence>
<dbReference type="STRING" id="3818.A0A445CR80"/>
<gene>
    <name evidence="6" type="ORF">Ahy_A06g028464</name>
</gene>
<evidence type="ECO:0000259" key="5">
    <source>
        <dbReference type="Pfam" id="PF00155"/>
    </source>
</evidence>
<comment type="cofactor">
    <cofactor evidence="1">
        <name>pyridoxal 5'-phosphate</name>
        <dbReference type="ChEBI" id="CHEBI:597326"/>
    </cofactor>
</comment>
<evidence type="ECO:0000256" key="1">
    <source>
        <dbReference type="ARBA" id="ARBA00001933"/>
    </source>
</evidence>
<dbReference type="PANTHER" id="PTHR43144">
    <property type="entry name" value="AMINOTRANSFERASE"/>
    <property type="match status" value="1"/>
</dbReference>
<keyword evidence="3" id="KW-0808">Transferase</keyword>
<evidence type="ECO:0000313" key="6">
    <source>
        <dbReference type="EMBL" id="RYR53395.1"/>
    </source>
</evidence>
<dbReference type="EMBL" id="SDMP01000006">
    <property type="protein sequence ID" value="RYR53395.1"/>
    <property type="molecule type" value="Genomic_DNA"/>
</dbReference>
<name>A0A445CR80_ARAHY</name>
<dbReference type="Pfam" id="PF00155">
    <property type="entry name" value="Aminotran_1_2"/>
    <property type="match status" value="1"/>
</dbReference>
<dbReference type="GO" id="GO:0030170">
    <property type="term" value="F:pyridoxal phosphate binding"/>
    <property type="evidence" value="ECO:0007669"/>
    <property type="project" value="InterPro"/>
</dbReference>
<dbReference type="GO" id="GO:0008483">
    <property type="term" value="F:transaminase activity"/>
    <property type="evidence" value="ECO:0007669"/>
    <property type="project" value="UniProtKB-KW"/>
</dbReference>
<keyword evidence="4" id="KW-0663">Pyridoxal phosphate</keyword>
<organism evidence="6 7">
    <name type="scientific">Arachis hypogaea</name>
    <name type="common">Peanut</name>
    <dbReference type="NCBI Taxonomy" id="3818"/>
    <lineage>
        <taxon>Eukaryota</taxon>
        <taxon>Viridiplantae</taxon>
        <taxon>Streptophyta</taxon>
        <taxon>Embryophyta</taxon>
        <taxon>Tracheophyta</taxon>
        <taxon>Spermatophyta</taxon>
        <taxon>Magnoliopsida</taxon>
        <taxon>eudicotyledons</taxon>
        <taxon>Gunneridae</taxon>
        <taxon>Pentapetalae</taxon>
        <taxon>rosids</taxon>
        <taxon>fabids</taxon>
        <taxon>Fabales</taxon>
        <taxon>Fabaceae</taxon>
        <taxon>Papilionoideae</taxon>
        <taxon>50 kb inversion clade</taxon>
        <taxon>dalbergioids sensu lato</taxon>
        <taxon>Dalbergieae</taxon>
        <taxon>Pterocarpus clade</taxon>
        <taxon>Arachis</taxon>
    </lineage>
</organism>
<feature type="domain" description="Aminotransferase class I/classII large" evidence="5">
    <location>
        <begin position="39"/>
        <end position="72"/>
    </location>
</feature>
<dbReference type="SUPFAM" id="SSF53383">
    <property type="entry name" value="PLP-dependent transferases"/>
    <property type="match status" value="1"/>
</dbReference>
<dbReference type="InterPro" id="IPR004839">
    <property type="entry name" value="Aminotransferase_I/II_large"/>
</dbReference>
<comment type="caution">
    <text evidence="6">The sequence shown here is derived from an EMBL/GenBank/DDBJ whole genome shotgun (WGS) entry which is preliminary data.</text>
</comment>
<protein>
    <recommendedName>
        <fullName evidence="5">Aminotransferase class I/classII large domain-containing protein</fullName>
    </recommendedName>
</protein>
<sequence length="219" mass="24273">MRRGEEQRNLSFIVSPFTIAVCIRCSLSRFAIAVLASSDIIFFCSPNNPTGATATREQLTQLVKFAKDNGSIISLQCTSLVTIHARSLKFPEPKRLPLRFRHLASLPGSLEFDWAGGLACLSPDGLKNKLEDNHLSFFKTIEQVGFFRISRTIKGKRTPPACKENRSTGELSFLTSLMNSAGSMVRVFISLQENAPKSGGSQEIVEEDKREFLVLKSCL</sequence>
<evidence type="ECO:0000256" key="2">
    <source>
        <dbReference type="ARBA" id="ARBA00022576"/>
    </source>
</evidence>